<dbReference type="EMBL" id="FNGO01000054">
    <property type="protein sequence ID" value="SDM53736.1"/>
    <property type="molecule type" value="Genomic_DNA"/>
</dbReference>
<evidence type="ECO:0000313" key="1">
    <source>
        <dbReference type="EMBL" id="SDM53736.1"/>
    </source>
</evidence>
<accession>A0A1G9U1B2</accession>
<dbReference type="InterPro" id="IPR009057">
    <property type="entry name" value="Homeodomain-like_sf"/>
</dbReference>
<sequence length="171" mass="20099">MKEKDREKIALFRFKLISPILTGQVNSQKEYLAKIATETHNVPYYGPKEYVPKTIAMWLNDYRRGGFEALKPKRRSDRGKSRKVTPELKEIIMENRKEHPERSVSLFYDQLIAEKKIKPSDISYSTLLRFLKRENLMPDSPRSEGERKRFAHERVNALWQGDVLSGPYLTV</sequence>
<dbReference type="STRING" id="321763.SAMN04488692_1542"/>
<gene>
    <name evidence="1" type="ORF">SAMN04488692_1542</name>
</gene>
<dbReference type="Pfam" id="PF13565">
    <property type="entry name" value="HTH_32"/>
    <property type="match status" value="1"/>
</dbReference>
<name>A0A1G9U1B2_9FIRM</name>
<dbReference type="OrthoDB" id="9794201at2"/>
<dbReference type="RefSeq" id="WP_159429969.1">
    <property type="nucleotide sequence ID" value="NZ_FNGO01000054.1"/>
</dbReference>
<dbReference type="AlphaFoldDB" id="A0A1G9U1B2"/>
<proteinExistence type="predicted"/>
<dbReference type="SUPFAM" id="SSF46689">
    <property type="entry name" value="Homeodomain-like"/>
    <property type="match status" value="1"/>
</dbReference>
<keyword evidence="2" id="KW-1185">Reference proteome</keyword>
<organism evidence="1 2">
    <name type="scientific">Halarsenatibacter silvermanii</name>
    <dbReference type="NCBI Taxonomy" id="321763"/>
    <lineage>
        <taxon>Bacteria</taxon>
        <taxon>Bacillati</taxon>
        <taxon>Bacillota</taxon>
        <taxon>Clostridia</taxon>
        <taxon>Halanaerobiales</taxon>
        <taxon>Halarsenatibacteraceae</taxon>
        <taxon>Halarsenatibacter</taxon>
    </lineage>
</organism>
<protein>
    <submittedName>
        <fullName evidence="1">Winged helix-turn helix</fullName>
    </submittedName>
</protein>
<evidence type="ECO:0000313" key="2">
    <source>
        <dbReference type="Proteomes" id="UP000199476"/>
    </source>
</evidence>
<reference evidence="1 2" key="1">
    <citation type="submission" date="2016-10" db="EMBL/GenBank/DDBJ databases">
        <authorList>
            <person name="de Groot N.N."/>
        </authorList>
    </citation>
    <scope>NUCLEOTIDE SEQUENCE [LARGE SCALE GENOMIC DNA]</scope>
    <source>
        <strain evidence="1 2">SLAS-1</strain>
    </source>
</reference>
<dbReference type="Proteomes" id="UP000199476">
    <property type="component" value="Unassembled WGS sequence"/>
</dbReference>